<keyword evidence="6" id="KW-1185">Reference proteome</keyword>
<dbReference type="InterPro" id="IPR013783">
    <property type="entry name" value="Ig-like_fold"/>
</dbReference>
<evidence type="ECO:0000256" key="2">
    <source>
        <dbReference type="ARBA" id="ARBA00022729"/>
    </source>
</evidence>
<dbReference type="Proteomes" id="UP000266915">
    <property type="component" value="Unassembled WGS sequence"/>
</dbReference>
<evidence type="ECO:0000256" key="3">
    <source>
        <dbReference type="SAM" id="MobiDB-lite"/>
    </source>
</evidence>
<dbReference type="EMBL" id="RKHL01000001">
    <property type="protein sequence ID" value="ROR81301.1"/>
    <property type="molecule type" value="Genomic_DNA"/>
</dbReference>
<keyword evidence="4" id="KW-0472">Membrane</keyword>
<accession>A0A3N2C1B7</accession>
<reference evidence="5 6" key="1">
    <citation type="submission" date="2018-11" db="EMBL/GenBank/DDBJ databases">
        <title>Sequencing the genomes of 1000 actinobacteria strains.</title>
        <authorList>
            <person name="Klenk H.-P."/>
        </authorList>
    </citation>
    <scope>NUCLEOTIDE SEQUENCE [LARGE SCALE GENOMIC DNA]</scope>
    <source>
        <strain evidence="5 6">DSM 14012</strain>
    </source>
</reference>
<evidence type="ECO:0000256" key="1">
    <source>
        <dbReference type="ARBA" id="ARBA00005445"/>
    </source>
</evidence>
<dbReference type="GO" id="GO:0005509">
    <property type="term" value="F:calcium ion binding"/>
    <property type="evidence" value="ECO:0007669"/>
    <property type="project" value="InterPro"/>
</dbReference>
<organism evidence="5 6">
    <name type="scientific">Plantibacter flavus</name>
    <dbReference type="NCBI Taxonomy" id="150123"/>
    <lineage>
        <taxon>Bacteria</taxon>
        <taxon>Bacillati</taxon>
        <taxon>Actinomycetota</taxon>
        <taxon>Actinomycetes</taxon>
        <taxon>Micrococcales</taxon>
        <taxon>Microbacteriaceae</taxon>
        <taxon>Plantibacter</taxon>
    </lineage>
</organism>
<dbReference type="Pfam" id="PF11999">
    <property type="entry name" value="Ice_binding"/>
    <property type="match status" value="1"/>
</dbReference>
<comment type="caution">
    <text evidence="5">The sequence shown here is derived from an EMBL/GenBank/DDBJ whole genome shotgun (WGS) entry which is preliminary data.</text>
</comment>
<dbReference type="Gene3D" id="2.60.40.10">
    <property type="entry name" value="Immunoglobulins"/>
    <property type="match status" value="1"/>
</dbReference>
<dbReference type="GO" id="GO:0016020">
    <property type="term" value="C:membrane"/>
    <property type="evidence" value="ECO:0007669"/>
    <property type="project" value="InterPro"/>
</dbReference>
<dbReference type="GO" id="GO:0005975">
    <property type="term" value="P:carbohydrate metabolic process"/>
    <property type="evidence" value="ECO:0007669"/>
    <property type="project" value="UniProtKB-ARBA"/>
</dbReference>
<comment type="similarity">
    <text evidence="1">Belongs to the ice-binding protein family.</text>
</comment>
<dbReference type="InterPro" id="IPR021884">
    <property type="entry name" value="Ice-bd_prot"/>
</dbReference>
<sequence>MRLELSPPDHSARPGRTRPRLFAAAAVVTVGLLAIGAGPANAATSIDGPIFLGTAADYGVLAASAVTNTGATTINGDLGLSPGSSVTGFPPGLVNGTQNVTNEPAALAKNDLLKAMGVASSLTPAPQQVGDLTDLILTPGVYAGGEISLTGNVTLTGTAESVWVFQAASTLKTGTGSSVTLVGGASACNVFWRVGSEATLNGGAPFVGTILADTSISTGAGTVVEGRLLASTGAVTLINTVINRPAGCDDGSGSEVTTSPEITSAPLPGGTVGTTYDSTVTSTGSPDATYTVTSGALPPGLVLDSVTGGVTGTPTTPGTYTVTITASNGSAPDDSIESTIVIVPPGTPQVPGQPAVPAGDITRLPDTGFQGSTLAIAAGSLLGLGLLAGIASVIVRRRRRDQLGG</sequence>
<evidence type="ECO:0000313" key="5">
    <source>
        <dbReference type="EMBL" id="ROR81301.1"/>
    </source>
</evidence>
<evidence type="ECO:0000313" key="6">
    <source>
        <dbReference type="Proteomes" id="UP000266915"/>
    </source>
</evidence>
<dbReference type="Pfam" id="PF05345">
    <property type="entry name" value="He_PIG"/>
    <property type="match status" value="1"/>
</dbReference>
<keyword evidence="2" id="KW-0732">Signal</keyword>
<name>A0A3N2C1B7_9MICO</name>
<dbReference type="AlphaFoldDB" id="A0A3N2C1B7"/>
<feature type="region of interest" description="Disordered" evidence="3">
    <location>
        <begin position="249"/>
        <end position="271"/>
    </location>
</feature>
<dbReference type="InterPro" id="IPR015919">
    <property type="entry name" value="Cadherin-like_sf"/>
</dbReference>
<gene>
    <name evidence="5" type="ORF">EDD42_1357</name>
</gene>
<keyword evidence="4" id="KW-1133">Transmembrane helix</keyword>
<evidence type="ECO:0000256" key="4">
    <source>
        <dbReference type="SAM" id="Phobius"/>
    </source>
</evidence>
<dbReference type="RefSeq" id="WP_085510500.1">
    <property type="nucleotide sequence ID" value="NZ_FXAP01000001.1"/>
</dbReference>
<proteinExistence type="inferred from homology"/>
<protein>
    <submittedName>
        <fullName evidence="5">Putative Ig domain-containing protein</fullName>
    </submittedName>
</protein>
<feature type="transmembrane region" description="Helical" evidence="4">
    <location>
        <begin position="374"/>
        <end position="395"/>
    </location>
</feature>
<keyword evidence="4" id="KW-0812">Transmembrane</keyword>
<dbReference type="SUPFAM" id="SSF49313">
    <property type="entry name" value="Cadherin-like"/>
    <property type="match status" value="1"/>
</dbReference>